<dbReference type="PIRSF" id="PIRSF017082">
    <property type="entry name" value="YflP"/>
    <property type="match status" value="1"/>
</dbReference>
<dbReference type="Pfam" id="PF03401">
    <property type="entry name" value="TctC"/>
    <property type="match status" value="1"/>
</dbReference>
<sequence length="325" mass="34427">MYNIRPWKSAVALTGILLGAPMAALSATYPSKPITLIVPFAPGGMADQVARVIAPAIHAEYKVPVIVENKAGAGGSIGNHAVASAPGDGYTLLVASAGITTEAATRKNLPYDMRTDLAAVTQLVVMPNVVLVNERFKAQTLGDLISYAREKPDTVLAGSSGIGSSTHFATELFNATAGIKTVHVPYKGGAPTWQALMAGEINMLIDPLPSARNLVNSGKVRALALAAAERSPLLPDLPTTAEAGLPSYGSEMWFGLFAPASTPPELLDRIQQMFRHALDDGNVRKWSLEHGLSVVGNSPEAFHAANAKEIERWTELARLHHIEVD</sequence>
<dbReference type="AlphaFoldDB" id="A0A556A840"/>
<keyword evidence="4" id="KW-1185">Reference proteome</keyword>
<dbReference type="InterPro" id="IPR005064">
    <property type="entry name" value="BUG"/>
</dbReference>
<accession>A0A556A840</accession>
<proteinExistence type="inferred from homology"/>
<evidence type="ECO:0000256" key="2">
    <source>
        <dbReference type="SAM" id="SignalP"/>
    </source>
</evidence>
<dbReference type="Gene3D" id="3.40.190.10">
    <property type="entry name" value="Periplasmic binding protein-like II"/>
    <property type="match status" value="1"/>
</dbReference>
<dbReference type="RefSeq" id="WP_143951149.1">
    <property type="nucleotide sequence ID" value="NZ_BAABMB010000005.1"/>
</dbReference>
<dbReference type="EMBL" id="VLTJ01000042">
    <property type="protein sequence ID" value="TSH89033.1"/>
    <property type="molecule type" value="Genomic_DNA"/>
</dbReference>
<dbReference type="OrthoDB" id="9780943at2"/>
<dbReference type="InterPro" id="IPR042100">
    <property type="entry name" value="Bug_dom1"/>
</dbReference>
<dbReference type="SUPFAM" id="SSF53850">
    <property type="entry name" value="Periplasmic binding protein-like II"/>
    <property type="match status" value="1"/>
</dbReference>
<comment type="caution">
    <text evidence="3">The sequence shown here is derived from an EMBL/GenBank/DDBJ whole genome shotgun (WGS) entry which is preliminary data.</text>
</comment>
<name>A0A556A840_9BURK</name>
<organism evidence="3 4">
    <name type="scientific">Verticiella sediminum</name>
    <dbReference type="NCBI Taxonomy" id="1247510"/>
    <lineage>
        <taxon>Bacteria</taxon>
        <taxon>Pseudomonadati</taxon>
        <taxon>Pseudomonadota</taxon>
        <taxon>Betaproteobacteria</taxon>
        <taxon>Burkholderiales</taxon>
        <taxon>Alcaligenaceae</taxon>
        <taxon>Verticiella</taxon>
    </lineage>
</organism>
<evidence type="ECO:0000256" key="1">
    <source>
        <dbReference type="ARBA" id="ARBA00006987"/>
    </source>
</evidence>
<evidence type="ECO:0000313" key="3">
    <source>
        <dbReference type="EMBL" id="TSH89033.1"/>
    </source>
</evidence>
<comment type="similarity">
    <text evidence="1">Belongs to the UPF0065 (bug) family.</text>
</comment>
<reference evidence="3 4" key="1">
    <citation type="submission" date="2019-07" db="EMBL/GenBank/DDBJ databases">
        <title>Qingshengfaniella alkalisoli gen. nov., sp. nov., isolated from saline soil.</title>
        <authorList>
            <person name="Xu L."/>
            <person name="Huang X.-X."/>
            <person name="Sun J.-Q."/>
        </authorList>
    </citation>
    <scope>NUCLEOTIDE SEQUENCE [LARGE SCALE GENOMIC DNA]</scope>
    <source>
        <strain evidence="3 4">DSM 27279</strain>
    </source>
</reference>
<dbReference type="Gene3D" id="3.40.190.150">
    <property type="entry name" value="Bordetella uptake gene, domain 1"/>
    <property type="match status" value="1"/>
</dbReference>
<dbReference type="Proteomes" id="UP000318405">
    <property type="component" value="Unassembled WGS sequence"/>
</dbReference>
<protein>
    <submittedName>
        <fullName evidence="3">Tripartite tricarboxylate transporter substrate binding protein</fullName>
    </submittedName>
</protein>
<keyword evidence="2" id="KW-0732">Signal</keyword>
<dbReference type="CDD" id="cd13578">
    <property type="entry name" value="PBP2_Bug27"/>
    <property type="match status" value="1"/>
</dbReference>
<dbReference type="PANTHER" id="PTHR42928">
    <property type="entry name" value="TRICARBOXYLATE-BINDING PROTEIN"/>
    <property type="match status" value="1"/>
</dbReference>
<gene>
    <name evidence="3" type="ORF">FOZ76_25805</name>
</gene>
<dbReference type="PANTHER" id="PTHR42928:SF5">
    <property type="entry name" value="BLR1237 PROTEIN"/>
    <property type="match status" value="1"/>
</dbReference>
<feature type="signal peptide" evidence="2">
    <location>
        <begin position="1"/>
        <end position="26"/>
    </location>
</feature>
<feature type="chain" id="PRO_5021727284" evidence="2">
    <location>
        <begin position="27"/>
        <end position="325"/>
    </location>
</feature>
<evidence type="ECO:0000313" key="4">
    <source>
        <dbReference type="Proteomes" id="UP000318405"/>
    </source>
</evidence>